<evidence type="ECO:0000313" key="3">
    <source>
        <dbReference type="EMBL" id="TYK01622.1"/>
    </source>
</evidence>
<name>A0A5D3BS53_CUCMM</name>
<evidence type="ECO:0000256" key="1">
    <source>
        <dbReference type="SAM" id="MobiDB-lite"/>
    </source>
</evidence>
<gene>
    <name evidence="3" type="ORF">E5676_scaffold451G002320</name>
</gene>
<protein>
    <recommendedName>
        <fullName evidence="5">Rapid ALkalinization Factor</fullName>
    </recommendedName>
</protein>
<accession>A0A5D3BS53</accession>
<feature type="chain" id="PRO_5023026710" description="Rapid ALkalinization Factor" evidence="2">
    <location>
        <begin position="28"/>
        <end position="119"/>
    </location>
</feature>
<feature type="region of interest" description="Disordered" evidence="1">
    <location>
        <begin position="94"/>
        <end position="119"/>
    </location>
</feature>
<dbReference type="EMBL" id="SSTD01016175">
    <property type="protein sequence ID" value="TYK01622.1"/>
    <property type="molecule type" value="Genomic_DNA"/>
</dbReference>
<dbReference type="AlphaFoldDB" id="A0A5D3BS53"/>
<organism evidence="3 4">
    <name type="scientific">Cucumis melo var. makuwa</name>
    <name type="common">Oriental melon</name>
    <dbReference type="NCBI Taxonomy" id="1194695"/>
    <lineage>
        <taxon>Eukaryota</taxon>
        <taxon>Viridiplantae</taxon>
        <taxon>Streptophyta</taxon>
        <taxon>Embryophyta</taxon>
        <taxon>Tracheophyta</taxon>
        <taxon>Spermatophyta</taxon>
        <taxon>Magnoliopsida</taxon>
        <taxon>eudicotyledons</taxon>
        <taxon>Gunneridae</taxon>
        <taxon>Pentapetalae</taxon>
        <taxon>rosids</taxon>
        <taxon>fabids</taxon>
        <taxon>Cucurbitales</taxon>
        <taxon>Cucurbitaceae</taxon>
        <taxon>Benincaseae</taxon>
        <taxon>Cucumis</taxon>
    </lineage>
</organism>
<evidence type="ECO:0000313" key="4">
    <source>
        <dbReference type="Proteomes" id="UP000321947"/>
    </source>
</evidence>
<evidence type="ECO:0000256" key="2">
    <source>
        <dbReference type="SAM" id="SignalP"/>
    </source>
</evidence>
<proteinExistence type="predicted"/>
<reference evidence="3 4" key="1">
    <citation type="submission" date="2019-08" db="EMBL/GenBank/DDBJ databases">
        <title>Draft genome sequences of two oriental melons (Cucumis melo L. var makuwa).</title>
        <authorList>
            <person name="Kwon S.-Y."/>
        </authorList>
    </citation>
    <scope>NUCLEOTIDE SEQUENCE [LARGE SCALE GENOMIC DNA]</scope>
    <source>
        <strain evidence="4">cv. Chang Bougi</strain>
        <tissue evidence="3">Leaf</tissue>
    </source>
</reference>
<keyword evidence="2" id="KW-0732">Signal</keyword>
<dbReference type="Proteomes" id="UP000321947">
    <property type="component" value="Unassembled WGS sequence"/>
</dbReference>
<sequence>MGASATMIPAAVVTMILLLNIPSSCEALTTFEPLLSNHTSYGEQLMVGEEDMDMEFIMESHISRILASSQNFQTTSTVDANKASGGGCGRPPRYDSCLGQKRNNPPPPNCGTYNRANPC</sequence>
<evidence type="ECO:0008006" key="5">
    <source>
        <dbReference type="Google" id="ProtNLM"/>
    </source>
</evidence>
<feature type="signal peptide" evidence="2">
    <location>
        <begin position="1"/>
        <end position="27"/>
    </location>
</feature>
<comment type="caution">
    <text evidence="3">The sequence shown here is derived from an EMBL/GenBank/DDBJ whole genome shotgun (WGS) entry which is preliminary data.</text>
</comment>